<dbReference type="GO" id="GO:0004719">
    <property type="term" value="F:protein-L-isoaspartate (D-aspartate) O-methyltransferase activity"/>
    <property type="evidence" value="ECO:0007669"/>
    <property type="project" value="UniProtKB-EC"/>
</dbReference>
<dbReference type="Proteomes" id="UP000579647">
    <property type="component" value="Unassembled WGS sequence"/>
</dbReference>
<evidence type="ECO:0000313" key="13">
    <source>
        <dbReference type="Proteomes" id="UP000579647"/>
    </source>
</evidence>
<evidence type="ECO:0000313" key="12">
    <source>
        <dbReference type="EMBL" id="MBB5494812.1"/>
    </source>
</evidence>
<evidence type="ECO:0000256" key="9">
    <source>
        <dbReference type="ARBA" id="ARBA00030757"/>
    </source>
</evidence>
<dbReference type="AlphaFoldDB" id="A0A840WF05"/>
<comment type="subcellular location">
    <subcellularLocation>
        <location evidence="1">Cytoplasm</location>
    </subcellularLocation>
</comment>
<dbReference type="PANTHER" id="PTHR11579:SF0">
    <property type="entry name" value="PROTEIN-L-ISOASPARTATE(D-ASPARTATE) O-METHYLTRANSFERASE"/>
    <property type="match status" value="1"/>
</dbReference>
<accession>A0A840WF05</accession>
<dbReference type="PANTHER" id="PTHR11579">
    <property type="entry name" value="PROTEIN-L-ISOASPARTATE O-METHYLTRANSFERASE"/>
    <property type="match status" value="1"/>
</dbReference>
<keyword evidence="13" id="KW-1185">Reference proteome</keyword>
<dbReference type="CDD" id="cd02440">
    <property type="entry name" value="AdoMet_MTases"/>
    <property type="match status" value="1"/>
</dbReference>
<dbReference type="RefSeq" id="WP_184368834.1">
    <property type="nucleotide sequence ID" value="NZ_BAAAKM010000063.1"/>
</dbReference>
<dbReference type="GO" id="GO:0005737">
    <property type="term" value="C:cytoplasm"/>
    <property type="evidence" value="ECO:0007669"/>
    <property type="project" value="UniProtKB-SubCell"/>
</dbReference>
<dbReference type="EC" id="2.1.1.77" evidence="3"/>
<gene>
    <name evidence="12" type="ORF">HNR07_005949</name>
</gene>
<keyword evidence="7 12" id="KW-0808">Transferase</keyword>
<dbReference type="EMBL" id="JACHDO010000001">
    <property type="protein sequence ID" value="MBB5494812.1"/>
    <property type="molecule type" value="Genomic_DNA"/>
</dbReference>
<evidence type="ECO:0000256" key="6">
    <source>
        <dbReference type="ARBA" id="ARBA00022603"/>
    </source>
</evidence>
<organism evidence="12 13">
    <name type="scientific">Nocardiopsis metallicus</name>
    <dbReference type="NCBI Taxonomy" id="179819"/>
    <lineage>
        <taxon>Bacteria</taxon>
        <taxon>Bacillati</taxon>
        <taxon>Actinomycetota</taxon>
        <taxon>Actinomycetes</taxon>
        <taxon>Streptosporangiales</taxon>
        <taxon>Nocardiopsidaceae</taxon>
        <taxon>Nocardiopsis</taxon>
    </lineage>
</organism>
<sequence length="228" mass="24619">MVDPHIERRVALAALLADRGILNDPAWHRALEQVPRHHFLPHTVWGKDLDAGDGRLVSVPRSHPNWSRWAYDDVSVITQVDDGRPLYPDRRGDRATSSASQPSLVVEMLQALDVSEGMSVLEIGTATGYNCALLCERIGDEHVTSIEIDPGLARQAEANLTAVGYQPHLAVGDGAYGVPGQAPFDRVLATVAAQDIPGAWISQTRPDGVIVTPWATGFATTALLALPR</sequence>
<protein>
    <recommendedName>
        <fullName evidence="4">Protein-L-isoaspartate O-methyltransferase</fullName>
        <ecNumber evidence="3">2.1.1.77</ecNumber>
    </recommendedName>
    <alternativeName>
        <fullName evidence="11">L-isoaspartyl protein carboxyl methyltransferase</fullName>
    </alternativeName>
    <alternativeName>
        <fullName evidence="9">Protein L-isoaspartyl methyltransferase</fullName>
    </alternativeName>
    <alternativeName>
        <fullName evidence="10">Protein-beta-aspartate methyltransferase</fullName>
    </alternativeName>
</protein>
<evidence type="ECO:0000256" key="7">
    <source>
        <dbReference type="ARBA" id="ARBA00022679"/>
    </source>
</evidence>
<evidence type="ECO:0000256" key="1">
    <source>
        <dbReference type="ARBA" id="ARBA00004496"/>
    </source>
</evidence>
<comment type="caution">
    <text evidence="12">The sequence shown here is derived from an EMBL/GenBank/DDBJ whole genome shotgun (WGS) entry which is preliminary data.</text>
</comment>
<dbReference type="InterPro" id="IPR000682">
    <property type="entry name" value="PCMT"/>
</dbReference>
<proteinExistence type="inferred from homology"/>
<dbReference type="Pfam" id="PF01135">
    <property type="entry name" value="PCMT"/>
    <property type="match status" value="1"/>
</dbReference>
<evidence type="ECO:0000256" key="10">
    <source>
        <dbReference type="ARBA" id="ARBA00031323"/>
    </source>
</evidence>
<dbReference type="GO" id="GO:0032259">
    <property type="term" value="P:methylation"/>
    <property type="evidence" value="ECO:0007669"/>
    <property type="project" value="UniProtKB-KW"/>
</dbReference>
<keyword evidence="5" id="KW-0963">Cytoplasm</keyword>
<comment type="similarity">
    <text evidence="2">Belongs to the methyltransferase superfamily. L-isoaspartyl/D-aspartyl protein methyltransferase family.</text>
</comment>
<dbReference type="Gene3D" id="3.40.50.150">
    <property type="entry name" value="Vaccinia Virus protein VP39"/>
    <property type="match status" value="1"/>
</dbReference>
<evidence type="ECO:0000256" key="11">
    <source>
        <dbReference type="ARBA" id="ARBA00031350"/>
    </source>
</evidence>
<evidence type="ECO:0000256" key="4">
    <source>
        <dbReference type="ARBA" id="ARBA00013346"/>
    </source>
</evidence>
<reference evidence="12 13" key="1">
    <citation type="submission" date="2020-08" db="EMBL/GenBank/DDBJ databases">
        <title>Sequencing the genomes of 1000 actinobacteria strains.</title>
        <authorList>
            <person name="Klenk H.-P."/>
        </authorList>
    </citation>
    <scope>NUCLEOTIDE SEQUENCE [LARGE SCALE GENOMIC DNA]</scope>
    <source>
        <strain evidence="12 13">DSM 44598</strain>
    </source>
</reference>
<evidence type="ECO:0000256" key="8">
    <source>
        <dbReference type="ARBA" id="ARBA00022691"/>
    </source>
</evidence>
<evidence type="ECO:0000256" key="2">
    <source>
        <dbReference type="ARBA" id="ARBA00005369"/>
    </source>
</evidence>
<keyword evidence="6 12" id="KW-0489">Methyltransferase</keyword>
<keyword evidence="8" id="KW-0949">S-adenosyl-L-methionine</keyword>
<dbReference type="SUPFAM" id="SSF53335">
    <property type="entry name" value="S-adenosyl-L-methionine-dependent methyltransferases"/>
    <property type="match status" value="1"/>
</dbReference>
<evidence type="ECO:0000256" key="5">
    <source>
        <dbReference type="ARBA" id="ARBA00022490"/>
    </source>
</evidence>
<dbReference type="InterPro" id="IPR029063">
    <property type="entry name" value="SAM-dependent_MTases_sf"/>
</dbReference>
<evidence type="ECO:0000256" key="3">
    <source>
        <dbReference type="ARBA" id="ARBA00011890"/>
    </source>
</evidence>
<name>A0A840WF05_9ACTN</name>